<feature type="transmembrane region" description="Helical" evidence="1">
    <location>
        <begin position="95"/>
        <end position="112"/>
    </location>
</feature>
<accession>A0A7L5DXQ2</accession>
<keyword evidence="3" id="KW-1185">Reference proteome</keyword>
<dbReference type="EMBL" id="CP051682">
    <property type="protein sequence ID" value="QJD95892.1"/>
    <property type="molecule type" value="Genomic_DNA"/>
</dbReference>
<dbReference type="Proteomes" id="UP000503278">
    <property type="component" value="Chromosome"/>
</dbReference>
<reference evidence="2 3" key="1">
    <citation type="submission" date="2020-04" db="EMBL/GenBank/DDBJ databases">
        <title>Genome sequencing of novel species.</title>
        <authorList>
            <person name="Heo J."/>
            <person name="Kim S.-J."/>
            <person name="Kim J.-S."/>
            <person name="Hong S.-B."/>
            <person name="Kwon S.-W."/>
        </authorList>
    </citation>
    <scope>NUCLEOTIDE SEQUENCE [LARGE SCALE GENOMIC DNA]</scope>
    <source>
        <strain evidence="2 3">F39-2</strain>
    </source>
</reference>
<dbReference type="AlphaFoldDB" id="A0A7L5DXQ2"/>
<evidence type="ECO:0000313" key="2">
    <source>
        <dbReference type="EMBL" id="QJD95892.1"/>
    </source>
</evidence>
<organism evidence="2 3">
    <name type="scientific">Mucilaginibacter robiniae</name>
    <dbReference type="NCBI Taxonomy" id="2728022"/>
    <lineage>
        <taxon>Bacteria</taxon>
        <taxon>Pseudomonadati</taxon>
        <taxon>Bacteroidota</taxon>
        <taxon>Sphingobacteriia</taxon>
        <taxon>Sphingobacteriales</taxon>
        <taxon>Sphingobacteriaceae</taxon>
        <taxon>Mucilaginibacter</taxon>
    </lineage>
</organism>
<feature type="transmembrane region" description="Helical" evidence="1">
    <location>
        <begin position="12"/>
        <end position="31"/>
    </location>
</feature>
<keyword evidence="1" id="KW-0812">Transmembrane</keyword>
<name>A0A7L5DXQ2_9SPHI</name>
<proteinExistence type="predicted"/>
<protein>
    <submittedName>
        <fullName evidence="2">Uncharacterized protein</fullName>
    </submittedName>
</protein>
<dbReference type="RefSeq" id="WP_169606898.1">
    <property type="nucleotide sequence ID" value="NZ_CP051682.1"/>
</dbReference>
<sequence length="122" mass="13270">MNAKPISPKMHGLIDYALVGSLLTLPSILGLKKTVRNTYAAEGLALLIYVALTDHPVAVKPLIPFPVHGKIDPFNVGQFALQSFLKPFRKDKKTLLFNLGFTALAGITVLLTDWNGPTKTSK</sequence>
<dbReference type="KEGG" id="mrob:HH214_08400"/>
<gene>
    <name evidence="2" type="ORF">HH214_08400</name>
</gene>
<evidence type="ECO:0000256" key="1">
    <source>
        <dbReference type="SAM" id="Phobius"/>
    </source>
</evidence>
<keyword evidence="1" id="KW-0472">Membrane</keyword>
<keyword evidence="1" id="KW-1133">Transmembrane helix</keyword>
<evidence type="ECO:0000313" key="3">
    <source>
        <dbReference type="Proteomes" id="UP000503278"/>
    </source>
</evidence>